<dbReference type="GO" id="GO:0008168">
    <property type="term" value="F:methyltransferase activity"/>
    <property type="evidence" value="ECO:0007669"/>
    <property type="project" value="UniProtKB-KW"/>
</dbReference>
<dbReference type="SUPFAM" id="SSF53335">
    <property type="entry name" value="S-adenosyl-L-methionine-dependent methyltransferases"/>
    <property type="match status" value="1"/>
</dbReference>
<dbReference type="PANTHER" id="PTHR34203">
    <property type="entry name" value="METHYLTRANSFERASE, FKBM FAMILY PROTEIN"/>
    <property type="match status" value="1"/>
</dbReference>
<dbReference type="AlphaFoldDB" id="A0A1W1BSP2"/>
<dbReference type="InterPro" id="IPR029063">
    <property type="entry name" value="SAM-dependent_MTases_sf"/>
</dbReference>
<organism evidence="2">
    <name type="scientific">hydrothermal vent metagenome</name>
    <dbReference type="NCBI Taxonomy" id="652676"/>
    <lineage>
        <taxon>unclassified sequences</taxon>
        <taxon>metagenomes</taxon>
        <taxon>ecological metagenomes</taxon>
    </lineage>
</organism>
<sequence>MKQLIKDSIKPLYHYMKNKNEREFIRLYDRWSHIGRYKRVDGVEFLSYRFDVPDLLSFIWQFKEHFVYEIYRFKSNTKTPTIYDCGANIGITSLYFKSIYPLAKIYAFEADPQIAKILQKNLSTNGIDDVDIIDAAVWIDDNGIKFAIEGADGGSIYGDGKKIEMRSVRLKEYLESEKHIDLLKIDIEGAEVEVLNDCKDSLSNIDNIFIEYHSWSNKKQNFSSILKILEESGFRYYIEDIKKRKTPFINKDRDKSMDLQLNIFAYRI</sequence>
<dbReference type="PANTHER" id="PTHR34203:SF15">
    <property type="entry name" value="SLL1173 PROTEIN"/>
    <property type="match status" value="1"/>
</dbReference>
<name>A0A1W1BSP2_9ZZZZ</name>
<dbReference type="GO" id="GO:0032259">
    <property type="term" value="P:methylation"/>
    <property type="evidence" value="ECO:0007669"/>
    <property type="project" value="UniProtKB-KW"/>
</dbReference>
<keyword evidence="2" id="KW-0489">Methyltransferase</keyword>
<feature type="domain" description="Methyltransferase FkbM" evidence="1">
    <location>
        <begin position="84"/>
        <end position="236"/>
    </location>
</feature>
<dbReference type="Gene3D" id="3.40.50.150">
    <property type="entry name" value="Vaccinia Virus protein VP39"/>
    <property type="match status" value="1"/>
</dbReference>
<reference evidence="2" key="1">
    <citation type="submission" date="2016-10" db="EMBL/GenBank/DDBJ databases">
        <authorList>
            <person name="de Groot N.N."/>
        </authorList>
    </citation>
    <scope>NUCLEOTIDE SEQUENCE</scope>
</reference>
<accession>A0A1W1BSP2</accession>
<gene>
    <name evidence="2" type="ORF">MNB_SV-6-263</name>
</gene>
<protein>
    <submittedName>
        <fullName evidence="2">Methyltransferase, FkbM family domain protein</fullName>
    </submittedName>
</protein>
<evidence type="ECO:0000259" key="1">
    <source>
        <dbReference type="Pfam" id="PF05050"/>
    </source>
</evidence>
<proteinExistence type="predicted"/>
<dbReference type="InterPro" id="IPR006342">
    <property type="entry name" value="FkbM_mtfrase"/>
</dbReference>
<dbReference type="InterPro" id="IPR052514">
    <property type="entry name" value="SAM-dependent_MTase"/>
</dbReference>
<dbReference type="Pfam" id="PF05050">
    <property type="entry name" value="Methyltransf_21"/>
    <property type="match status" value="1"/>
</dbReference>
<dbReference type="NCBIfam" id="TIGR01444">
    <property type="entry name" value="fkbM_fam"/>
    <property type="match status" value="1"/>
</dbReference>
<evidence type="ECO:0000313" key="2">
    <source>
        <dbReference type="EMBL" id="SFV56590.1"/>
    </source>
</evidence>
<dbReference type="EMBL" id="FPHC01000040">
    <property type="protein sequence ID" value="SFV56590.1"/>
    <property type="molecule type" value="Genomic_DNA"/>
</dbReference>
<keyword evidence="2" id="KW-0808">Transferase</keyword>